<gene>
    <name evidence="1" type="ORF">WUBG_13907</name>
</gene>
<accession>J9EDV6</accession>
<proteinExistence type="predicted"/>
<dbReference type="AlphaFoldDB" id="J9EDV6"/>
<dbReference type="EMBL" id="ADBV01010934">
    <property type="protein sequence ID" value="EJW75187.1"/>
    <property type="molecule type" value="Genomic_DNA"/>
</dbReference>
<comment type="caution">
    <text evidence="1">The sequence shown here is derived from an EMBL/GenBank/DDBJ whole genome shotgun (WGS) entry which is preliminary data.</text>
</comment>
<evidence type="ECO:0000313" key="2">
    <source>
        <dbReference type="Proteomes" id="UP000004810"/>
    </source>
</evidence>
<sequence>TCLVHGLYHRDHHNTAVVETGRAVGEWYSFTHARCSEGKGRAVVGNFVLSARNSEDSGKNIIRYGCSYSGATCHSSMVDASRASGMHCSDESKKRSNSVFVIASEDDIQF</sequence>
<name>J9EDV6_WUCBA</name>
<dbReference type="Proteomes" id="UP000004810">
    <property type="component" value="Unassembled WGS sequence"/>
</dbReference>
<organism evidence="1 2">
    <name type="scientific">Wuchereria bancrofti</name>
    <dbReference type="NCBI Taxonomy" id="6293"/>
    <lineage>
        <taxon>Eukaryota</taxon>
        <taxon>Metazoa</taxon>
        <taxon>Ecdysozoa</taxon>
        <taxon>Nematoda</taxon>
        <taxon>Chromadorea</taxon>
        <taxon>Rhabditida</taxon>
        <taxon>Spirurina</taxon>
        <taxon>Spiruromorpha</taxon>
        <taxon>Filarioidea</taxon>
        <taxon>Onchocercidae</taxon>
        <taxon>Wuchereria</taxon>
    </lineage>
</organism>
<reference evidence="2" key="1">
    <citation type="submission" date="2012-08" db="EMBL/GenBank/DDBJ databases">
        <title>The Genome Sequence of Wuchereria bancrofti.</title>
        <authorList>
            <person name="Nutman T.B."/>
            <person name="Fink D.L."/>
            <person name="Russ C."/>
            <person name="Young S."/>
            <person name="Zeng Q."/>
            <person name="Koehrsen M."/>
            <person name="Alvarado L."/>
            <person name="Berlin A."/>
            <person name="Chapman S.B."/>
            <person name="Chen Z."/>
            <person name="Freedman E."/>
            <person name="Gellesch M."/>
            <person name="Goldberg J."/>
            <person name="Griggs A."/>
            <person name="Gujja S."/>
            <person name="Heilman E.R."/>
            <person name="Heiman D."/>
            <person name="Hepburn T."/>
            <person name="Howarth C."/>
            <person name="Jen D."/>
            <person name="Larson L."/>
            <person name="Lewis B."/>
            <person name="Mehta T."/>
            <person name="Park D."/>
            <person name="Pearson M."/>
            <person name="Roberts A."/>
            <person name="Saif S."/>
            <person name="Shea T."/>
            <person name="Shenoy N."/>
            <person name="Sisk P."/>
            <person name="Stolte C."/>
            <person name="Sykes S."/>
            <person name="Walk T."/>
            <person name="White J."/>
            <person name="Yandava C."/>
            <person name="Haas B."/>
            <person name="Henn M.R."/>
            <person name="Nusbaum C."/>
            <person name="Birren B."/>
        </authorList>
    </citation>
    <scope>NUCLEOTIDE SEQUENCE [LARGE SCALE GENOMIC DNA]</scope>
    <source>
        <strain evidence="2">NA</strain>
    </source>
</reference>
<evidence type="ECO:0000313" key="1">
    <source>
        <dbReference type="EMBL" id="EJW75187.1"/>
    </source>
</evidence>
<feature type="non-terminal residue" evidence="1">
    <location>
        <position position="1"/>
    </location>
</feature>
<protein>
    <submittedName>
        <fullName evidence="1">Uncharacterized protein</fullName>
    </submittedName>
</protein>